<reference evidence="1 2" key="1">
    <citation type="submission" date="2015-09" db="EMBL/GenBank/DDBJ databases">
        <title>Genome sequence of Oxobacter pfennigii DSM 3222.</title>
        <authorList>
            <person name="Poehlein A."/>
            <person name="Bengelsdorf F.R."/>
            <person name="Schiel-Bengelsdorf B."/>
            <person name="Duerre P."/>
            <person name="Daniel R."/>
        </authorList>
    </citation>
    <scope>NUCLEOTIDE SEQUENCE [LARGE SCALE GENOMIC DNA]</scope>
    <source>
        <strain evidence="1 2">DSM 3222</strain>
    </source>
</reference>
<dbReference type="Proteomes" id="UP000050326">
    <property type="component" value="Unassembled WGS sequence"/>
</dbReference>
<accession>A0A0P8Y6Y3</accession>
<dbReference type="RefSeq" id="WP_160317273.1">
    <property type="nucleotide sequence ID" value="NZ_LKET01000068.1"/>
</dbReference>
<protein>
    <submittedName>
        <fullName evidence="1">Uncharacterized protein</fullName>
    </submittedName>
</protein>
<gene>
    <name evidence="1" type="ORF">OXPF_39700</name>
</gene>
<name>A0A0P8Y6Y3_9CLOT</name>
<sequence>MDHKTVIDEQIKVLQNLQSDNVNANIQIELKVNNAINIVNQICNLINCVIRSK</sequence>
<dbReference type="AlphaFoldDB" id="A0A0P8Y6Y3"/>
<organism evidence="1 2">
    <name type="scientific">Oxobacter pfennigii</name>
    <dbReference type="NCBI Taxonomy" id="36849"/>
    <lineage>
        <taxon>Bacteria</taxon>
        <taxon>Bacillati</taxon>
        <taxon>Bacillota</taxon>
        <taxon>Clostridia</taxon>
        <taxon>Eubacteriales</taxon>
        <taxon>Clostridiaceae</taxon>
        <taxon>Oxobacter</taxon>
    </lineage>
</organism>
<evidence type="ECO:0000313" key="1">
    <source>
        <dbReference type="EMBL" id="KPU42191.1"/>
    </source>
</evidence>
<keyword evidence="2" id="KW-1185">Reference proteome</keyword>
<dbReference type="EMBL" id="LKET01000068">
    <property type="protein sequence ID" value="KPU42191.1"/>
    <property type="molecule type" value="Genomic_DNA"/>
</dbReference>
<comment type="caution">
    <text evidence="1">The sequence shown here is derived from an EMBL/GenBank/DDBJ whole genome shotgun (WGS) entry which is preliminary data.</text>
</comment>
<evidence type="ECO:0000313" key="2">
    <source>
        <dbReference type="Proteomes" id="UP000050326"/>
    </source>
</evidence>
<proteinExistence type="predicted"/>
<dbReference type="STRING" id="36849.OXPF_39700"/>